<dbReference type="Proteomes" id="UP000309997">
    <property type="component" value="Unassembled WGS sequence"/>
</dbReference>
<reference evidence="1 2" key="1">
    <citation type="journal article" date="2024" name="Plant Biotechnol. J.">
        <title>Genome and CRISPR/Cas9 system of a widespread forest tree (Populus alba) in the world.</title>
        <authorList>
            <person name="Liu Y.J."/>
            <person name="Jiang P.F."/>
            <person name="Han X.M."/>
            <person name="Li X.Y."/>
            <person name="Wang H.M."/>
            <person name="Wang Y.J."/>
            <person name="Wang X.X."/>
            <person name="Zeng Q.Y."/>
        </authorList>
    </citation>
    <scope>NUCLEOTIDE SEQUENCE [LARGE SCALE GENOMIC DNA]</scope>
    <source>
        <strain evidence="2">cv. PAL-ZL1</strain>
    </source>
</reference>
<gene>
    <name evidence="1" type="ORF">D5086_009552</name>
</gene>
<name>A0ACC4CK42_POPAL</name>
<evidence type="ECO:0000313" key="2">
    <source>
        <dbReference type="Proteomes" id="UP000309997"/>
    </source>
</evidence>
<dbReference type="EMBL" id="RCHU02000004">
    <property type="protein sequence ID" value="KAL3597915.1"/>
    <property type="molecule type" value="Genomic_DNA"/>
</dbReference>
<comment type="caution">
    <text evidence="1">The sequence shown here is derived from an EMBL/GenBank/DDBJ whole genome shotgun (WGS) entry which is preliminary data.</text>
</comment>
<protein>
    <submittedName>
        <fullName evidence="1">Uncharacterized protein</fullName>
    </submittedName>
</protein>
<evidence type="ECO:0000313" key="1">
    <source>
        <dbReference type="EMBL" id="KAL3597915.1"/>
    </source>
</evidence>
<sequence>MAPLQTMSGCGAVTGGGGHHKNWNRGKLAAALVGWWWWQLCQERIPLYQRQNSYRIPNFIAINIPILDQKHIHQDKGGKGSSNQLEFGSSVCQTPNAQPPKVPPKLQDAIRASINQLPSSSNE</sequence>
<keyword evidence="2" id="KW-1185">Reference proteome</keyword>
<organism evidence="1 2">
    <name type="scientific">Populus alba</name>
    <name type="common">White poplar</name>
    <dbReference type="NCBI Taxonomy" id="43335"/>
    <lineage>
        <taxon>Eukaryota</taxon>
        <taxon>Viridiplantae</taxon>
        <taxon>Streptophyta</taxon>
        <taxon>Embryophyta</taxon>
        <taxon>Tracheophyta</taxon>
        <taxon>Spermatophyta</taxon>
        <taxon>Magnoliopsida</taxon>
        <taxon>eudicotyledons</taxon>
        <taxon>Gunneridae</taxon>
        <taxon>Pentapetalae</taxon>
        <taxon>rosids</taxon>
        <taxon>fabids</taxon>
        <taxon>Malpighiales</taxon>
        <taxon>Salicaceae</taxon>
        <taxon>Saliceae</taxon>
        <taxon>Populus</taxon>
    </lineage>
</organism>
<accession>A0ACC4CK42</accession>
<proteinExistence type="predicted"/>